<dbReference type="PANTHER" id="PTHR33695:SF1">
    <property type="entry name" value="LIPOPROTEIN SIGNAL PEPTIDASE"/>
    <property type="match status" value="1"/>
</dbReference>
<dbReference type="Pfam" id="PF01252">
    <property type="entry name" value="Peptidase_A8"/>
    <property type="match status" value="1"/>
</dbReference>
<comment type="function">
    <text evidence="9">This protein specifically catalyzes the removal of signal peptides from prolipoproteins.</text>
</comment>
<evidence type="ECO:0000256" key="5">
    <source>
        <dbReference type="ARBA" id="ARBA00022750"/>
    </source>
</evidence>
<proteinExistence type="inferred from homology"/>
<keyword evidence="5 9" id="KW-0064">Aspartyl protease</keyword>
<keyword evidence="7 9" id="KW-1133">Transmembrane helix</keyword>
<evidence type="ECO:0000256" key="2">
    <source>
        <dbReference type="ARBA" id="ARBA00022475"/>
    </source>
</evidence>
<organism evidence="12 13">
    <name type="scientific">Novipirellula rosea</name>
    <dbReference type="NCBI Taxonomy" id="1031540"/>
    <lineage>
        <taxon>Bacteria</taxon>
        <taxon>Pseudomonadati</taxon>
        <taxon>Planctomycetota</taxon>
        <taxon>Planctomycetia</taxon>
        <taxon>Pirellulales</taxon>
        <taxon>Pirellulaceae</taxon>
        <taxon>Novipirellula</taxon>
    </lineage>
</organism>
<evidence type="ECO:0000256" key="1">
    <source>
        <dbReference type="ARBA" id="ARBA00006139"/>
    </source>
</evidence>
<dbReference type="EMBL" id="BAABGA010000018">
    <property type="protein sequence ID" value="GAA4449637.1"/>
    <property type="molecule type" value="Genomic_DNA"/>
</dbReference>
<feature type="transmembrane region" description="Helical" evidence="9">
    <location>
        <begin position="20"/>
        <end position="38"/>
    </location>
</feature>
<keyword evidence="2 9" id="KW-1003">Cell membrane</keyword>
<evidence type="ECO:0000313" key="12">
    <source>
        <dbReference type="EMBL" id="GAA4449637.1"/>
    </source>
</evidence>
<dbReference type="PRINTS" id="PR00781">
    <property type="entry name" value="LIPOSIGPTASE"/>
</dbReference>
<dbReference type="EC" id="3.4.23.36" evidence="9"/>
<keyword evidence="8 9" id="KW-0472">Membrane</keyword>
<dbReference type="RefSeq" id="WP_345320735.1">
    <property type="nucleotide sequence ID" value="NZ_BAABGA010000018.1"/>
</dbReference>
<evidence type="ECO:0000256" key="10">
    <source>
        <dbReference type="RuleBase" id="RU004181"/>
    </source>
</evidence>
<dbReference type="PANTHER" id="PTHR33695">
    <property type="entry name" value="LIPOPROTEIN SIGNAL PEPTIDASE"/>
    <property type="match status" value="1"/>
</dbReference>
<comment type="caution">
    <text evidence="12">The sequence shown here is derived from an EMBL/GenBank/DDBJ whole genome shotgun (WGS) entry which is preliminary data.</text>
</comment>
<accession>A0ABP8MIK4</accession>
<evidence type="ECO:0000313" key="13">
    <source>
        <dbReference type="Proteomes" id="UP001500840"/>
    </source>
</evidence>
<keyword evidence="13" id="KW-1185">Reference proteome</keyword>
<reference evidence="13" key="1">
    <citation type="journal article" date="2019" name="Int. J. Syst. Evol. Microbiol.">
        <title>The Global Catalogue of Microorganisms (GCM) 10K type strain sequencing project: providing services to taxonomists for standard genome sequencing and annotation.</title>
        <authorList>
            <consortium name="The Broad Institute Genomics Platform"/>
            <consortium name="The Broad Institute Genome Sequencing Center for Infectious Disease"/>
            <person name="Wu L."/>
            <person name="Ma J."/>
        </authorList>
    </citation>
    <scope>NUCLEOTIDE SEQUENCE [LARGE SCALE GENOMIC DNA]</scope>
    <source>
        <strain evidence="13">JCM 17759</strain>
    </source>
</reference>
<comment type="pathway">
    <text evidence="9">Protein modification; lipoprotein biosynthesis (signal peptide cleavage).</text>
</comment>
<feature type="transmembrane region" description="Helical" evidence="9">
    <location>
        <begin position="108"/>
        <end position="126"/>
    </location>
</feature>
<dbReference type="HAMAP" id="MF_00161">
    <property type="entry name" value="LspA"/>
    <property type="match status" value="1"/>
</dbReference>
<protein>
    <recommendedName>
        <fullName evidence="9">Lipoprotein signal peptidase</fullName>
        <ecNumber evidence="9">3.4.23.36</ecNumber>
    </recommendedName>
    <alternativeName>
        <fullName evidence="9">Prolipoprotein signal peptidase</fullName>
    </alternativeName>
    <alternativeName>
        <fullName evidence="9">Signal peptidase II</fullName>
        <shortName evidence="9">SPase II</shortName>
    </alternativeName>
</protein>
<feature type="region of interest" description="Disordered" evidence="11">
    <location>
        <begin position="196"/>
        <end position="225"/>
    </location>
</feature>
<evidence type="ECO:0000256" key="3">
    <source>
        <dbReference type="ARBA" id="ARBA00022670"/>
    </source>
</evidence>
<feature type="active site" evidence="9">
    <location>
        <position position="147"/>
    </location>
</feature>
<dbReference type="Proteomes" id="UP001500840">
    <property type="component" value="Unassembled WGS sequence"/>
</dbReference>
<dbReference type="InterPro" id="IPR001872">
    <property type="entry name" value="Peptidase_A8"/>
</dbReference>
<keyword evidence="3 9" id="KW-0645">Protease</keyword>
<evidence type="ECO:0000256" key="6">
    <source>
        <dbReference type="ARBA" id="ARBA00022801"/>
    </source>
</evidence>
<sequence length="225" mass="24572">MDEPDRNPVNTPPPSLPKNRVFIFLGLAIAGAIADLWSKQAIFAWRGLPGQKDIWWLIDGYFGIETAINLGAVFGIGQGQGVIFATLSVFAGIGILVWLFWFRAAYSMWLTVALGLISGGIIGNLYDRLGLWWQPGYPEAWKSGVRDWVLWQASDQWKWPNFNIADSLLVVGACMLMYQSFFPGVTGFPDVAGLPADDAGSATPPASSDSESSELKPSNSEEPTQ</sequence>
<comment type="catalytic activity">
    <reaction evidence="9">
        <text>Release of signal peptides from bacterial membrane prolipoproteins. Hydrolyzes -Xaa-Yaa-Zaa-|-(S,diacylglyceryl)Cys-, in which Xaa is hydrophobic (preferably Leu), and Yaa (Ala or Ser) and Zaa (Gly or Ala) have small, neutral side chains.</text>
        <dbReference type="EC" id="3.4.23.36"/>
    </reaction>
</comment>
<comment type="subcellular location">
    <subcellularLocation>
        <location evidence="9">Cell membrane</location>
        <topology evidence="9">Multi-pass membrane protein</topology>
    </subcellularLocation>
</comment>
<evidence type="ECO:0000256" key="11">
    <source>
        <dbReference type="SAM" id="MobiDB-lite"/>
    </source>
</evidence>
<feature type="active site" evidence="9">
    <location>
        <position position="166"/>
    </location>
</feature>
<evidence type="ECO:0000256" key="9">
    <source>
        <dbReference type="HAMAP-Rule" id="MF_00161"/>
    </source>
</evidence>
<feature type="compositionally biased region" description="Low complexity" evidence="11">
    <location>
        <begin position="201"/>
        <end position="225"/>
    </location>
</feature>
<evidence type="ECO:0000256" key="4">
    <source>
        <dbReference type="ARBA" id="ARBA00022692"/>
    </source>
</evidence>
<keyword evidence="4 9" id="KW-0812">Transmembrane</keyword>
<feature type="transmembrane region" description="Helical" evidence="9">
    <location>
        <begin position="82"/>
        <end position="101"/>
    </location>
</feature>
<evidence type="ECO:0000256" key="7">
    <source>
        <dbReference type="ARBA" id="ARBA00022989"/>
    </source>
</evidence>
<keyword evidence="6 9" id="KW-0378">Hydrolase</keyword>
<name>A0ABP8MIK4_9BACT</name>
<feature type="transmembrane region" description="Helical" evidence="9">
    <location>
        <begin position="54"/>
        <end position="76"/>
    </location>
</feature>
<gene>
    <name evidence="9" type="primary">lspA</name>
    <name evidence="12" type="ORF">GCM10023156_14570</name>
</gene>
<evidence type="ECO:0000256" key="8">
    <source>
        <dbReference type="ARBA" id="ARBA00023136"/>
    </source>
</evidence>
<comment type="similarity">
    <text evidence="1 9 10">Belongs to the peptidase A8 family.</text>
</comment>